<dbReference type="Proteomes" id="UP001589920">
    <property type="component" value="Unassembled WGS sequence"/>
</dbReference>
<evidence type="ECO:0000313" key="2">
    <source>
        <dbReference type="Proteomes" id="UP001589920"/>
    </source>
</evidence>
<comment type="caution">
    <text evidence="1">The sequence shown here is derived from an EMBL/GenBank/DDBJ whole genome shotgun (WGS) entry which is preliminary data.</text>
</comment>
<protein>
    <submittedName>
        <fullName evidence="1">Uncharacterized protein</fullName>
    </submittedName>
</protein>
<evidence type="ECO:0000313" key="1">
    <source>
        <dbReference type="EMBL" id="MFC0811689.1"/>
    </source>
</evidence>
<dbReference type="RefSeq" id="WP_052175042.1">
    <property type="nucleotide sequence ID" value="NZ_JBHMQU010000023.1"/>
</dbReference>
<proteinExistence type="predicted"/>
<reference evidence="1 2" key="1">
    <citation type="submission" date="2024-09" db="EMBL/GenBank/DDBJ databases">
        <authorList>
            <person name="Sun Q."/>
            <person name="Mori K."/>
        </authorList>
    </citation>
    <scope>NUCLEOTIDE SEQUENCE [LARGE SCALE GENOMIC DNA]</scope>
    <source>
        <strain evidence="1 2">KCTC 42086</strain>
    </source>
</reference>
<dbReference type="EMBL" id="JBHMQU010000023">
    <property type="protein sequence ID" value="MFC0811689.1"/>
    <property type="molecule type" value="Genomic_DNA"/>
</dbReference>
<sequence length="104" mass="11343">MNLALLLHCSAAEPAQSLKAARDALLDPAQAPDFSFALLWDLTGLDRPDFRFDRGSLRARALVSGYRKLAVKRRNILALAALPRHLADPLDCLRIAGAANEEGH</sequence>
<accession>A0ABV6T358</accession>
<organism evidence="1 2">
    <name type="scientific">Paracoccus panacisoli</name>
    <dbReference type="NCBI Taxonomy" id="1510163"/>
    <lineage>
        <taxon>Bacteria</taxon>
        <taxon>Pseudomonadati</taxon>
        <taxon>Pseudomonadota</taxon>
        <taxon>Alphaproteobacteria</taxon>
        <taxon>Rhodobacterales</taxon>
        <taxon>Paracoccaceae</taxon>
        <taxon>Paracoccus</taxon>
    </lineage>
</organism>
<name>A0ABV6T358_9RHOB</name>
<gene>
    <name evidence="1" type="ORF">ACFHYO_06110</name>
</gene>
<keyword evidence="2" id="KW-1185">Reference proteome</keyword>